<dbReference type="AlphaFoldDB" id="A0A3E1EUF9"/>
<keyword evidence="3 7" id="KW-0547">Nucleotide-binding</keyword>
<evidence type="ECO:0000256" key="2">
    <source>
        <dbReference type="ARBA" id="ARBA00022679"/>
    </source>
</evidence>
<comment type="similarity">
    <text evidence="7">Belongs to the shikimate kinase family.</text>
</comment>
<accession>A0A3E1EUF9</accession>
<dbReference type="HAMAP" id="MF_00109">
    <property type="entry name" value="Shikimate_kinase"/>
    <property type="match status" value="1"/>
</dbReference>
<keyword evidence="7" id="KW-0963">Cytoplasm</keyword>
<evidence type="ECO:0000256" key="4">
    <source>
        <dbReference type="ARBA" id="ARBA00022777"/>
    </source>
</evidence>
<dbReference type="GO" id="GO:0005524">
    <property type="term" value="F:ATP binding"/>
    <property type="evidence" value="ECO:0007669"/>
    <property type="project" value="UniProtKB-UniRule"/>
</dbReference>
<comment type="catalytic activity">
    <reaction evidence="7">
        <text>shikimate + ATP = 3-phosphoshikimate + ADP + H(+)</text>
        <dbReference type="Rhea" id="RHEA:13121"/>
        <dbReference type="ChEBI" id="CHEBI:15378"/>
        <dbReference type="ChEBI" id="CHEBI:30616"/>
        <dbReference type="ChEBI" id="CHEBI:36208"/>
        <dbReference type="ChEBI" id="CHEBI:145989"/>
        <dbReference type="ChEBI" id="CHEBI:456216"/>
        <dbReference type="EC" id="2.7.1.71"/>
    </reaction>
</comment>
<feature type="binding site" evidence="7">
    <location>
        <position position="143"/>
    </location>
    <ligand>
        <name>substrate</name>
    </ligand>
</feature>
<keyword evidence="7" id="KW-0460">Magnesium</keyword>
<dbReference type="GO" id="GO:0005829">
    <property type="term" value="C:cytosol"/>
    <property type="evidence" value="ECO:0007669"/>
    <property type="project" value="TreeGrafter"/>
</dbReference>
<feature type="binding site" evidence="7">
    <location>
        <position position="159"/>
    </location>
    <ligand>
        <name>ATP</name>
        <dbReference type="ChEBI" id="CHEBI:30616"/>
    </ligand>
</feature>
<comment type="cofactor">
    <cofactor evidence="7">
        <name>Mg(2+)</name>
        <dbReference type="ChEBI" id="CHEBI:18420"/>
    </cofactor>
    <text evidence="7">Binds 1 Mg(2+) ion per subunit.</text>
</comment>
<dbReference type="GO" id="GO:0009423">
    <property type="term" value="P:chorismate biosynthetic process"/>
    <property type="evidence" value="ECO:0007669"/>
    <property type="project" value="UniProtKB-UniRule"/>
</dbReference>
<keyword evidence="4 7" id="KW-0418">Kinase</keyword>
<dbReference type="UniPathway" id="UPA00053">
    <property type="reaction ID" value="UER00088"/>
</dbReference>
<dbReference type="GO" id="GO:0009073">
    <property type="term" value="P:aromatic amino acid family biosynthetic process"/>
    <property type="evidence" value="ECO:0007669"/>
    <property type="project" value="UniProtKB-KW"/>
</dbReference>
<comment type="pathway">
    <text evidence="7">Metabolic intermediate biosynthesis; chorismate biosynthesis; chorismate from D-erythrose 4-phosphate and phosphoenolpyruvate: step 5/7.</text>
</comment>
<dbReference type="OrthoDB" id="9800332at2"/>
<reference evidence="8 9" key="1">
    <citation type="submission" date="2018-08" db="EMBL/GenBank/DDBJ databases">
        <title>The draft genome squence of Brumimicrobium sp. N62.</title>
        <authorList>
            <person name="Du Z.-J."/>
            <person name="Luo H.-R."/>
        </authorList>
    </citation>
    <scope>NUCLEOTIDE SEQUENCE [LARGE SCALE GENOMIC DNA]</scope>
    <source>
        <strain evidence="8 9">N62</strain>
    </source>
</reference>
<keyword evidence="9" id="KW-1185">Reference proteome</keyword>
<comment type="subcellular location">
    <subcellularLocation>
        <location evidence="7">Cytoplasm</location>
    </subcellularLocation>
</comment>
<feature type="binding site" evidence="7">
    <location>
        <begin position="13"/>
        <end position="18"/>
    </location>
    <ligand>
        <name>ATP</name>
        <dbReference type="ChEBI" id="CHEBI:30616"/>
    </ligand>
</feature>
<evidence type="ECO:0000256" key="5">
    <source>
        <dbReference type="ARBA" id="ARBA00022840"/>
    </source>
</evidence>
<name>A0A3E1EUF9_9FLAO</name>
<comment type="subunit">
    <text evidence="7">Monomer.</text>
</comment>
<dbReference type="CDD" id="cd00464">
    <property type="entry name" value="SK"/>
    <property type="match status" value="1"/>
</dbReference>
<keyword evidence="2 7" id="KW-0808">Transferase</keyword>
<feature type="binding site" evidence="7">
    <location>
        <position position="82"/>
    </location>
    <ligand>
        <name>substrate</name>
    </ligand>
</feature>
<sequence length="170" mass="19801">MQKNLVFLIGFMGVGKTTLGKKIAKKLEYTFVDIDQKIESKFKISINEFFNKYGETTFRKEETKMLESIISEENNAIISVGGGLPCFNGNMELMNKSGVTCYLKRPPKELYHRLVNGKGNRPLLKELNDEELLLFIENKLNEREMYYNQARFVFLRDRQSVENLVEELNL</sequence>
<dbReference type="Gene3D" id="3.40.50.300">
    <property type="entry name" value="P-loop containing nucleotide triphosphate hydrolases"/>
    <property type="match status" value="1"/>
</dbReference>
<dbReference type="PRINTS" id="PR01100">
    <property type="entry name" value="SHIKIMTKNASE"/>
</dbReference>
<dbReference type="Proteomes" id="UP000257127">
    <property type="component" value="Unassembled WGS sequence"/>
</dbReference>
<dbReference type="InterPro" id="IPR000623">
    <property type="entry name" value="Shikimate_kinase/TSH1"/>
</dbReference>
<gene>
    <name evidence="7" type="primary">aroK</name>
    <name evidence="8" type="ORF">DXU93_14120</name>
</gene>
<comment type="caution">
    <text evidence="8">The sequence shown here is derived from an EMBL/GenBank/DDBJ whole genome shotgun (WGS) entry which is preliminary data.</text>
</comment>
<keyword evidence="6 7" id="KW-0057">Aromatic amino acid biosynthesis</keyword>
<dbReference type="PANTHER" id="PTHR21087:SF16">
    <property type="entry name" value="SHIKIMATE KINASE 1, CHLOROPLASTIC"/>
    <property type="match status" value="1"/>
</dbReference>
<feature type="binding site" evidence="7">
    <location>
        <position position="35"/>
    </location>
    <ligand>
        <name>substrate</name>
    </ligand>
</feature>
<protein>
    <recommendedName>
        <fullName evidence="7">Shikimate kinase</fullName>
        <shortName evidence="7">SK</shortName>
        <ecNumber evidence="7">2.7.1.71</ecNumber>
    </recommendedName>
</protein>
<keyword evidence="5 7" id="KW-0067">ATP-binding</keyword>
<dbReference type="GO" id="GO:0008652">
    <property type="term" value="P:amino acid biosynthetic process"/>
    <property type="evidence" value="ECO:0007669"/>
    <property type="project" value="UniProtKB-KW"/>
</dbReference>
<dbReference type="InterPro" id="IPR027417">
    <property type="entry name" value="P-loop_NTPase"/>
</dbReference>
<feature type="binding site" evidence="7">
    <location>
        <position position="121"/>
    </location>
    <ligand>
        <name>ATP</name>
        <dbReference type="ChEBI" id="CHEBI:30616"/>
    </ligand>
</feature>
<dbReference type="InterPro" id="IPR031322">
    <property type="entry name" value="Shikimate/glucono_kinase"/>
</dbReference>
<feature type="binding site" evidence="7">
    <location>
        <position position="17"/>
    </location>
    <ligand>
        <name>Mg(2+)</name>
        <dbReference type="ChEBI" id="CHEBI:18420"/>
    </ligand>
</feature>
<proteinExistence type="inferred from homology"/>
<evidence type="ECO:0000256" key="3">
    <source>
        <dbReference type="ARBA" id="ARBA00022741"/>
    </source>
</evidence>
<dbReference type="Pfam" id="PF01202">
    <property type="entry name" value="SKI"/>
    <property type="match status" value="1"/>
</dbReference>
<organism evidence="8 9">
    <name type="scientific">Brumimicrobium aurantiacum</name>
    <dbReference type="NCBI Taxonomy" id="1737063"/>
    <lineage>
        <taxon>Bacteria</taxon>
        <taxon>Pseudomonadati</taxon>
        <taxon>Bacteroidota</taxon>
        <taxon>Flavobacteriia</taxon>
        <taxon>Flavobacteriales</taxon>
        <taxon>Crocinitomicaceae</taxon>
        <taxon>Brumimicrobium</taxon>
    </lineage>
</organism>
<feature type="binding site" evidence="7">
    <location>
        <position position="59"/>
    </location>
    <ligand>
        <name>substrate</name>
    </ligand>
</feature>
<dbReference type="RefSeq" id="WP_116881955.1">
    <property type="nucleotide sequence ID" value="NZ_QURB01000011.1"/>
</dbReference>
<dbReference type="GO" id="GO:0000287">
    <property type="term" value="F:magnesium ion binding"/>
    <property type="evidence" value="ECO:0007669"/>
    <property type="project" value="UniProtKB-UniRule"/>
</dbReference>
<keyword evidence="7" id="KW-0479">Metal-binding</keyword>
<evidence type="ECO:0000313" key="9">
    <source>
        <dbReference type="Proteomes" id="UP000257127"/>
    </source>
</evidence>
<dbReference type="EMBL" id="QURB01000011">
    <property type="protein sequence ID" value="RFC53199.1"/>
    <property type="molecule type" value="Genomic_DNA"/>
</dbReference>
<dbReference type="EC" id="2.7.1.71" evidence="7"/>
<evidence type="ECO:0000256" key="6">
    <source>
        <dbReference type="ARBA" id="ARBA00023141"/>
    </source>
</evidence>
<dbReference type="PANTHER" id="PTHR21087">
    <property type="entry name" value="SHIKIMATE KINASE"/>
    <property type="match status" value="1"/>
</dbReference>
<dbReference type="GO" id="GO:0004765">
    <property type="term" value="F:shikimate kinase activity"/>
    <property type="evidence" value="ECO:0007669"/>
    <property type="project" value="UniProtKB-UniRule"/>
</dbReference>
<dbReference type="SUPFAM" id="SSF52540">
    <property type="entry name" value="P-loop containing nucleoside triphosphate hydrolases"/>
    <property type="match status" value="1"/>
</dbReference>
<keyword evidence="1 7" id="KW-0028">Amino-acid biosynthesis</keyword>
<evidence type="ECO:0000256" key="7">
    <source>
        <dbReference type="HAMAP-Rule" id="MF_00109"/>
    </source>
</evidence>
<evidence type="ECO:0000313" key="8">
    <source>
        <dbReference type="EMBL" id="RFC53199.1"/>
    </source>
</evidence>
<evidence type="ECO:0000256" key="1">
    <source>
        <dbReference type="ARBA" id="ARBA00022605"/>
    </source>
</evidence>
<comment type="function">
    <text evidence="7">Catalyzes the specific phosphorylation of the 3-hydroxyl group of shikimic acid using ATP as a cosubstrate.</text>
</comment>